<dbReference type="RefSeq" id="WP_165231826.1">
    <property type="nucleotide sequence ID" value="NZ_JAAKZV010000009.1"/>
</dbReference>
<keyword evidence="2" id="KW-1185">Reference proteome</keyword>
<dbReference type="PROSITE" id="PS51318">
    <property type="entry name" value="TAT"/>
    <property type="match status" value="1"/>
</dbReference>
<dbReference type="InterPro" id="IPR006311">
    <property type="entry name" value="TAT_signal"/>
</dbReference>
<dbReference type="InterPro" id="IPR008928">
    <property type="entry name" value="6-hairpin_glycosidase_sf"/>
</dbReference>
<evidence type="ECO:0000313" key="2">
    <source>
        <dbReference type="Proteomes" id="UP000481583"/>
    </source>
</evidence>
<comment type="caution">
    <text evidence="1">The sequence shown here is derived from an EMBL/GenBank/DDBJ whole genome shotgun (WGS) entry which is preliminary data.</text>
</comment>
<sequence length="849" mass="93419">MPTRRTFVKASAATALAASADRTGTAQAAPAGPVRLAGERVRIDWRHTPDGWQASRAAARDGRDWRELPGPRGSYGITHAPDPAKPDPKQVQADQAGTHYDFWPEDVTSDGDGLTFRHTLPCGSLSAHWRPDPDHPTDIRVTLTWTAAQDGWVSLRTPTLCAIPESRLAWGTVPGLWYGHESNADLRMAAEYGHGLPAVPQLGYDHLATTLAPLISTDDGLTLAAIAEPGMGRDPYAKDAITHRENRLALSTRDRAGHLAPHLARPVLGGAGSWTKAGEERVLDFRFSLAAADWFDVYRHAIEDVYGFSRYLDLARNEHALTDRLARIQGTYIADPALSQWLTDDYEGTEIGAQKYNGFVQGADKDAMKNSDIGAMWGLAAATGDPLLERDRLPYVRAFKLAQQQTATGHYQGDLKGQYYLYKSNRFVEEGNPDADIPDYVEPLATTYYVITDLAHILLFEPGDAEIEGRIRLAADKLASVQKRDGSWEVATNKEPPYAVTYPHLTEDLRPTWYGLFVAHRVLGDERYLTAARRGADWYVKHAVQRARYLGSTGDSGFRMDLSLSQGIQGLLDLAEATGERRYRKAALEVARIHTTWVYTHPRPSAEPRTRDGETYQAWQLTQLGLQKEQNDSAPANGPILLSSFAGTYLRVFRLTGEPLYRDMARAAALGRDAFTAEAPGVHSYYWQTFDKGIGAFPHHSWWQIGWILDYLLEEARTRSGGRVTFPRGYFTPKVGGQQTYGFAPGTVHGTKATLRIPPRMLTADTPQAEVLGALAVDGERLFALVLNSAGEPLTATVTADPAKLHPEGPRQITGIHAVSGRLTGADAPRFTVALPPYGMAVVRLDLQS</sequence>
<dbReference type="AlphaFoldDB" id="A0A6G4TT02"/>
<name>A0A6G4TT02_9ACTN</name>
<dbReference type="EMBL" id="JAAKZV010000009">
    <property type="protein sequence ID" value="NGN63115.1"/>
    <property type="molecule type" value="Genomic_DNA"/>
</dbReference>
<dbReference type="SUPFAM" id="SSF48208">
    <property type="entry name" value="Six-hairpin glycosidases"/>
    <property type="match status" value="1"/>
</dbReference>
<dbReference type="GO" id="GO:0005975">
    <property type="term" value="P:carbohydrate metabolic process"/>
    <property type="evidence" value="ECO:0007669"/>
    <property type="project" value="InterPro"/>
</dbReference>
<proteinExistence type="predicted"/>
<dbReference type="InterPro" id="IPR012341">
    <property type="entry name" value="6hp_glycosidase-like_sf"/>
</dbReference>
<protein>
    <recommendedName>
        <fullName evidence="3">Glycerophosphoryl diester phosphodiesterase</fullName>
    </recommendedName>
</protein>
<accession>A0A6G4TT02</accession>
<dbReference type="Proteomes" id="UP000481583">
    <property type="component" value="Unassembled WGS sequence"/>
</dbReference>
<evidence type="ECO:0008006" key="3">
    <source>
        <dbReference type="Google" id="ProtNLM"/>
    </source>
</evidence>
<gene>
    <name evidence="1" type="ORF">G5C51_04235</name>
</gene>
<reference evidence="1 2" key="1">
    <citation type="submission" date="2020-02" db="EMBL/GenBank/DDBJ databases">
        <title>Whole-genome analyses of novel actinobacteria.</title>
        <authorList>
            <person name="Sahin N."/>
        </authorList>
    </citation>
    <scope>NUCLEOTIDE SEQUENCE [LARGE SCALE GENOMIC DNA]</scope>
    <source>
        <strain evidence="1 2">A7024</strain>
    </source>
</reference>
<dbReference type="Gene3D" id="1.50.10.10">
    <property type="match status" value="1"/>
</dbReference>
<organism evidence="1 2">
    <name type="scientific">Streptomyces coryli</name>
    <dbReference type="NCBI Taxonomy" id="1128680"/>
    <lineage>
        <taxon>Bacteria</taxon>
        <taxon>Bacillati</taxon>
        <taxon>Actinomycetota</taxon>
        <taxon>Actinomycetes</taxon>
        <taxon>Kitasatosporales</taxon>
        <taxon>Streptomycetaceae</taxon>
        <taxon>Streptomyces</taxon>
    </lineage>
</organism>
<evidence type="ECO:0000313" key="1">
    <source>
        <dbReference type="EMBL" id="NGN63115.1"/>
    </source>
</evidence>